<feature type="domain" description="Helicase C-terminal" evidence="10">
    <location>
        <begin position="341"/>
        <end position="508"/>
    </location>
</feature>
<dbReference type="Proteomes" id="UP000006064">
    <property type="component" value="Chromosome"/>
</dbReference>
<dbReference type="InterPro" id="IPR027417">
    <property type="entry name" value="P-loop_NTPase"/>
</dbReference>
<keyword evidence="2" id="KW-0227">DNA damage</keyword>
<dbReference type="FunFam" id="3.40.50.300:FF:001992">
    <property type="entry name" value="ATP-dependent RNA helicase, putative"/>
    <property type="match status" value="1"/>
</dbReference>
<keyword evidence="1" id="KW-0547">Nucleotide-binding</keyword>
<dbReference type="GO" id="GO:0004386">
    <property type="term" value="F:helicase activity"/>
    <property type="evidence" value="ECO:0007669"/>
    <property type="project" value="UniProtKB-KW"/>
</dbReference>
<reference evidence="11 12" key="1">
    <citation type="journal article" date="2012" name="J. Bacteriol.">
        <title>Complete Genome Sequence of the Hyperthermophilic Archaeon Thermococcus sp. Strain CL1, Isolated from a Paralvinella sp. Polychaete Worm Collected from a Hydrothermal Vent.</title>
        <authorList>
            <person name="Jung J.H."/>
            <person name="Holden J.F."/>
            <person name="Seo D.H."/>
            <person name="Park K.H."/>
            <person name="Shin H."/>
            <person name="Ryu S."/>
            <person name="Lee J.H."/>
            <person name="Park C.S."/>
        </authorList>
    </citation>
    <scope>NUCLEOTIDE SEQUENCE [LARGE SCALE GENOMIC DNA]</scope>
    <source>
        <strain evidence="12">DSM 27260 / KACC 17922 / CL1</strain>
    </source>
</reference>
<dbReference type="CDD" id="cd20075">
    <property type="entry name" value="XPF_nuclease_XPF_arch"/>
    <property type="match status" value="1"/>
</dbReference>
<gene>
    <name evidence="11" type="ORF">CL1_1616</name>
</gene>
<dbReference type="Pfam" id="PF02732">
    <property type="entry name" value="ERCC4"/>
    <property type="match status" value="1"/>
</dbReference>
<dbReference type="SUPFAM" id="SSF47781">
    <property type="entry name" value="RuvA domain 2-like"/>
    <property type="match status" value="1"/>
</dbReference>
<dbReference type="InterPro" id="IPR041755">
    <property type="entry name" value="Hef_ID"/>
</dbReference>
<dbReference type="Gene3D" id="3.40.50.10130">
    <property type="match status" value="1"/>
</dbReference>
<dbReference type="EMBL" id="CP003651">
    <property type="protein sequence ID" value="AFL95813.1"/>
    <property type="molecule type" value="Genomic_DNA"/>
</dbReference>
<keyword evidence="12" id="KW-1185">Reference proteome</keyword>
<dbReference type="InterPro" id="IPR003583">
    <property type="entry name" value="Hlx-hairpin-Hlx_DNA-bd_motif"/>
</dbReference>
<dbReference type="OrthoDB" id="11644at2157"/>
<dbReference type="CDD" id="cd18801">
    <property type="entry name" value="SF2_C_FANCM_Hef"/>
    <property type="match status" value="1"/>
</dbReference>
<keyword evidence="7" id="KW-0234">DNA repair</keyword>
<dbReference type="Pfam" id="PF00271">
    <property type="entry name" value="Helicase_C"/>
    <property type="match status" value="1"/>
</dbReference>
<dbReference type="InterPro" id="IPR041663">
    <property type="entry name" value="DisA/LigA_HHH"/>
</dbReference>
<feature type="region of interest" description="Disordered" evidence="8">
    <location>
        <begin position="532"/>
        <end position="557"/>
    </location>
</feature>
<dbReference type="InterPro" id="IPR011545">
    <property type="entry name" value="DEAD/DEAH_box_helicase_dom"/>
</dbReference>
<feature type="compositionally biased region" description="Basic and acidic residues" evidence="8">
    <location>
        <begin position="501"/>
        <end position="516"/>
    </location>
</feature>
<dbReference type="GeneID" id="13036916"/>
<keyword evidence="4" id="KW-0347">Helicase</keyword>
<evidence type="ECO:0000259" key="9">
    <source>
        <dbReference type="PROSITE" id="PS51192"/>
    </source>
</evidence>
<dbReference type="SMART" id="SM00891">
    <property type="entry name" value="ERCC4"/>
    <property type="match status" value="1"/>
</dbReference>
<dbReference type="SUPFAM" id="SSF52980">
    <property type="entry name" value="Restriction endonuclease-like"/>
    <property type="match status" value="1"/>
</dbReference>
<dbReference type="InterPro" id="IPR011335">
    <property type="entry name" value="Restrct_endonuc-II-like"/>
</dbReference>
<dbReference type="Gene3D" id="1.10.150.20">
    <property type="entry name" value="5' to 3' exonuclease, C-terminal subdomain"/>
    <property type="match status" value="1"/>
</dbReference>
<proteinExistence type="predicted"/>
<evidence type="ECO:0000256" key="1">
    <source>
        <dbReference type="ARBA" id="ARBA00022741"/>
    </source>
</evidence>
<dbReference type="InterPro" id="IPR010994">
    <property type="entry name" value="RuvA_2-like"/>
</dbReference>
<dbReference type="AlphaFoldDB" id="I3ZVS9"/>
<evidence type="ECO:0000313" key="12">
    <source>
        <dbReference type="Proteomes" id="UP000006064"/>
    </source>
</evidence>
<evidence type="ECO:0000256" key="7">
    <source>
        <dbReference type="ARBA" id="ARBA00023204"/>
    </source>
</evidence>
<dbReference type="PANTHER" id="PTHR14025">
    <property type="entry name" value="FANCONI ANEMIA GROUP M FANCM FAMILY MEMBER"/>
    <property type="match status" value="1"/>
</dbReference>
<dbReference type="GO" id="GO:0016787">
    <property type="term" value="F:hydrolase activity"/>
    <property type="evidence" value="ECO:0007669"/>
    <property type="project" value="UniProtKB-KW"/>
</dbReference>
<dbReference type="GO" id="GO:0003677">
    <property type="term" value="F:DNA binding"/>
    <property type="evidence" value="ECO:0007669"/>
    <property type="project" value="UniProtKB-KW"/>
</dbReference>
<evidence type="ECO:0000256" key="2">
    <source>
        <dbReference type="ARBA" id="ARBA00022763"/>
    </source>
</evidence>
<dbReference type="GO" id="GO:0006281">
    <property type="term" value="P:DNA repair"/>
    <property type="evidence" value="ECO:0007669"/>
    <property type="project" value="UniProtKB-KW"/>
</dbReference>
<dbReference type="HOGENOM" id="CLU_002513_3_1_2"/>
<accession>I3ZVS9</accession>
<evidence type="ECO:0000259" key="10">
    <source>
        <dbReference type="PROSITE" id="PS51194"/>
    </source>
</evidence>
<dbReference type="SMART" id="SM00487">
    <property type="entry name" value="DEXDc"/>
    <property type="match status" value="1"/>
</dbReference>
<dbReference type="GO" id="GO:0004518">
    <property type="term" value="F:nuclease activity"/>
    <property type="evidence" value="ECO:0007669"/>
    <property type="project" value="InterPro"/>
</dbReference>
<dbReference type="Pfam" id="PF12826">
    <property type="entry name" value="HHH_2"/>
    <property type="match status" value="1"/>
</dbReference>
<feature type="domain" description="Helicase ATP-binding" evidence="9">
    <location>
        <begin position="17"/>
        <end position="184"/>
    </location>
</feature>
<dbReference type="KEGG" id="thm:CL1_1616"/>
<dbReference type="PROSITE" id="PS51192">
    <property type="entry name" value="HELICASE_ATP_BIND_1"/>
    <property type="match status" value="1"/>
</dbReference>
<protein>
    <submittedName>
        <fullName evidence="11">Hef nuclease</fullName>
    </submittedName>
</protein>
<feature type="region of interest" description="Disordered" evidence="8">
    <location>
        <begin position="501"/>
        <end position="520"/>
    </location>
</feature>
<dbReference type="PANTHER" id="PTHR14025:SF20">
    <property type="entry name" value="FANCONI ANEMIA GROUP M PROTEIN"/>
    <property type="match status" value="1"/>
</dbReference>
<dbReference type="Gene3D" id="3.40.50.300">
    <property type="entry name" value="P-loop containing nucleotide triphosphate hydrolases"/>
    <property type="match status" value="2"/>
</dbReference>
<evidence type="ECO:0000256" key="4">
    <source>
        <dbReference type="ARBA" id="ARBA00022806"/>
    </source>
</evidence>
<evidence type="ECO:0000256" key="6">
    <source>
        <dbReference type="ARBA" id="ARBA00023125"/>
    </source>
</evidence>
<dbReference type="Pfam" id="PF21210">
    <property type="entry name" value="RNA_helicase_helical"/>
    <property type="match status" value="1"/>
</dbReference>
<dbReference type="InterPro" id="IPR006166">
    <property type="entry name" value="ERCC4_domain"/>
</dbReference>
<dbReference type="InterPro" id="IPR014001">
    <property type="entry name" value="Helicase_ATP-bd"/>
</dbReference>
<keyword evidence="5" id="KW-0067">ATP-binding</keyword>
<dbReference type="SMART" id="SM00278">
    <property type="entry name" value="HhH1"/>
    <property type="match status" value="2"/>
</dbReference>
<dbReference type="SMART" id="SM00490">
    <property type="entry name" value="HELICc"/>
    <property type="match status" value="1"/>
</dbReference>
<dbReference type="NCBIfam" id="NF010337">
    <property type="entry name" value="PRK13766.1"/>
    <property type="match status" value="1"/>
</dbReference>
<organism evidence="11 12">
    <name type="scientific">Thermococcus cleftensis (strain DSM 27260 / KACC 17922 / CL1)</name>
    <dbReference type="NCBI Taxonomy" id="163003"/>
    <lineage>
        <taxon>Archaea</taxon>
        <taxon>Methanobacteriati</taxon>
        <taxon>Methanobacteriota</taxon>
        <taxon>Thermococci</taxon>
        <taxon>Thermococcales</taxon>
        <taxon>Thermococcaceae</taxon>
        <taxon>Thermococcus</taxon>
    </lineage>
</organism>
<dbReference type="GO" id="GO:0140097">
    <property type="term" value="F:catalytic activity, acting on DNA"/>
    <property type="evidence" value="ECO:0007669"/>
    <property type="project" value="UniProtKB-ARBA"/>
</dbReference>
<dbReference type="CDD" id="cd12089">
    <property type="entry name" value="Hef_ID"/>
    <property type="match status" value="1"/>
</dbReference>
<dbReference type="SUPFAM" id="SSF52540">
    <property type="entry name" value="P-loop containing nucleoside triphosphate hydrolases"/>
    <property type="match status" value="1"/>
</dbReference>
<dbReference type="Gene3D" id="1.20.1320.20">
    <property type="entry name" value="hef helicase domain"/>
    <property type="match status" value="1"/>
</dbReference>
<evidence type="ECO:0000313" key="11">
    <source>
        <dbReference type="EMBL" id="AFL95813.1"/>
    </source>
</evidence>
<keyword evidence="6" id="KW-0238">DNA-binding</keyword>
<evidence type="ECO:0000256" key="5">
    <source>
        <dbReference type="ARBA" id="ARBA00022840"/>
    </source>
</evidence>
<keyword evidence="3" id="KW-0378">Hydrolase</keyword>
<sequence length="785" mass="89432">MYLRRDIIEPRVYQEVIYARCKETNCLVVLPTGLGKTLIAMLIADYRLSRYGGKVLFLAPTKPLALQHAESFRKIFNLPPEKINVLTGELSPEKRAEVWRESVVITATPQTVENDVLTGRISLEDVVLLVVDEAHRAVGNYAYVFIAKEYLKTAKHPLVLGLTASPGSDEEKIREIVRNLGIGRIEVRTENSPDVKPYVQRIAFEWVKVELPGIYTEVRSLLREMLKESLKPLAQFKLVSTYSPDISKREVLQAGSKINREVAMGNYELGRLRMYQAKAVKLQHAIELLETQGLTALRAYLKKLREDKRTKSSRELMEDPRMRKVIYLLVQAKEMGMDHPKMEKLKELIKKQLERKPNSKIIVFTNYRDTGRKIVEELGGLGISAERFIGQASRGKDKGMSQRKQKETLERFSRGEFNVLVATSVGEEGLDVPEVDLVVFYEPVPSAIRSIQRRGRTGRHRPGKVVILMAKGTRDEAYYWSSRRKERGMFEAVRKVAGELERARNGGDKPEGRKGSVEMSARGRITSLDQFLKPKRVERTDKSGREPKEKSEKPAEERKELPIKPVFVRKPKGIVVYVDSRELRSGVPKLLKELGAEVEVRTLDVADYVVSEEVGIERKSANDFIQSIIDGRLFDQVERLKRAYEKPVIIIEGELYGVRNVHPNAIRGAIAAVTLDWGVPILFSSGKEETASFIYLLAKREQEERKKEVRLRSEKKALTLAERQRLIVEGLPNVSATLAKRLLRHFGNVERVFTATEEELKEVEGIGEKKAREIRKVITAPYVEE</sequence>
<evidence type="ECO:0000256" key="8">
    <source>
        <dbReference type="SAM" id="MobiDB-lite"/>
    </source>
</evidence>
<dbReference type="InterPro" id="IPR001650">
    <property type="entry name" value="Helicase_C-like"/>
</dbReference>
<dbReference type="STRING" id="163003.CL1_1616"/>
<dbReference type="Pfam" id="PF00270">
    <property type="entry name" value="DEAD"/>
    <property type="match status" value="1"/>
</dbReference>
<name>I3ZVS9_THECF</name>
<dbReference type="GO" id="GO:0005524">
    <property type="term" value="F:ATP binding"/>
    <property type="evidence" value="ECO:0007669"/>
    <property type="project" value="UniProtKB-KW"/>
</dbReference>
<feature type="compositionally biased region" description="Basic and acidic residues" evidence="8">
    <location>
        <begin position="535"/>
        <end position="557"/>
    </location>
</feature>
<dbReference type="RefSeq" id="WP_014789444.1">
    <property type="nucleotide sequence ID" value="NC_018015.1"/>
</dbReference>
<dbReference type="PROSITE" id="PS51194">
    <property type="entry name" value="HELICASE_CTER"/>
    <property type="match status" value="1"/>
</dbReference>
<evidence type="ECO:0000256" key="3">
    <source>
        <dbReference type="ARBA" id="ARBA00022801"/>
    </source>
</evidence>